<evidence type="ECO:0000256" key="4">
    <source>
        <dbReference type="ARBA" id="ARBA00023136"/>
    </source>
</evidence>
<dbReference type="AlphaFoldDB" id="A0A8T2NAF5"/>
<comment type="subcellular location">
    <subcellularLocation>
        <location evidence="1">Membrane</location>
        <topology evidence="1">Multi-pass membrane protein</topology>
    </subcellularLocation>
</comment>
<comment type="caution">
    <text evidence="6">The sequence shown here is derived from an EMBL/GenBank/DDBJ whole genome shotgun (WGS) entry which is preliminary data.</text>
</comment>
<dbReference type="Proteomes" id="UP000824540">
    <property type="component" value="Unassembled WGS sequence"/>
</dbReference>
<evidence type="ECO:0000256" key="1">
    <source>
        <dbReference type="ARBA" id="ARBA00004141"/>
    </source>
</evidence>
<protein>
    <submittedName>
        <fullName evidence="6">Uncharacterized protein</fullName>
    </submittedName>
</protein>
<feature type="transmembrane region" description="Helical" evidence="5">
    <location>
        <begin position="156"/>
        <end position="174"/>
    </location>
</feature>
<dbReference type="GO" id="GO:0015179">
    <property type="term" value="F:L-amino acid transmembrane transporter activity"/>
    <property type="evidence" value="ECO:0007669"/>
    <property type="project" value="TreeGrafter"/>
</dbReference>
<evidence type="ECO:0000256" key="3">
    <source>
        <dbReference type="ARBA" id="ARBA00022989"/>
    </source>
</evidence>
<feature type="transmembrane region" description="Helical" evidence="5">
    <location>
        <begin position="96"/>
        <end position="117"/>
    </location>
</feature>
<organism evidence="6 7">
    <name type="scientific">Albula glossodonta</name>
    <name type="common">roundjaw bonefish</name>
    <dbReference type="NCBI Taxonomy" id="121402"/>
    <lineage>
        <taxon>Eukaryota</taxon>
        <taxon>Metazoa</taxon>
        <taxon>Chordata</taxon>
        <taxon>Craniata</taxon>
        <taxon>Vertebrata</taxon>
        <taxon>Euteleostomi</taxon>
        <taxon>Actinopterygii</taxon>
        <taxon>Neopterygii</taxon>
        <taxon>Teleostei</taxon>
        <taxon>Albuliformes</taxon>
        <taxon>Albulidae</taxon>
        <taxon>Albula</taxon>
    </lineage>
</organism>
<evidence type="ECO:0000313" key="7">
    <source>
        <dbReference type="Proteomes" id="UP000824540"/>
    </source>
</evidence>
<dbReference type="Pfam" id="PF13520">
    <property type="entry name" value="AA_permease_2"/>
    <property type="match status" value="1"/>
</dbReference>
<keyword evidence="4 5" id="KW-0472">Membrane</keyword>
<feature type="transmembrane region" description="Helical" evidence="5">
    <location>
        <begin position="14"/>
        <end position="35"/>
    </location>
</feature>
<dbReference type="InterPro" id="IPR050598">
    <property type="entry name" value="AminoAcid_Transporter"/>
</dbReference>
<accession>A0A8T2NAF5</accession>
<reference evidence="6" key="1">
    <citation type="thesis" date="2021" institute="BYU ScholarsArchive" country="Provo, UT, USA">
        <title>Applications of and Algorithms for Genome Assembly and Genomic Analyses with an Emphasis on Marine Teleosts.</title>
        <authorList>
            <person name="Pickett B.D."/>
        </authorList>
    </citation>
    <scope>NUCLEOTIDE SEQUENCE</scope>
    <source>
        <strain evidence="6">HI-2016</strain>
    </source>
</reference>
<feature type="transmembrane region" description="Helical" evidence="5">
    <location>
        <begin position="129"/>
        <end position="149"/>
    </location>
</feature>
<dbReference type="EMBL" id="JAFBMS010000102">
    <property type="protein sequence ID" value="KAG9336866.1"/>
    <property type="molecule type" value="Genomic_DNA"/>
</dbReference>
<keyword evidence="2 5" id="KW-0812">Transmembrane</keyword>
<dbReference type="Gene3D" id="1.20.1740.10">
    <property type="entry name" value="Amino acid/polyamine transporter I"/>
    <property type="match status" value="1"/>
</dbReference>
<dbReference type="OrthoDB" id="5982228at2759"/>
<evidence type="ECO:0000256" key="5">
    <source>
        <dbReference type="SAM" id="Phobius"/>
    </source>
</evidence>
<gene>
    <name evidence="6" type="ORF">JZ751_003214</name>
</gene>
<evidence type="ECO:0000313" key="6">
    <source>
        <dbReference type="EMBL" id="KAG9336866.1"/>
    </source>
</evidence>
<dbReference type="PANTHER" id="PTHR11785:SF340">
    <property type="entry name" value="AROMATIC-PREFERRING AMINO ACID TRANSPORTER"/>
    <property type="match status" value="1"/>
</dbReference>
<dbReference type="PANTHER" id="PTHR11785">
    <property type="entry name" value="AMINO ACID TRANSPORTER"/>
    <property type="match status" value="1"/>
</dbReference>
<feature type="transmembrane region" description="Helical" evidence="5">
    <location>
        <begin position="47"/>
        <end position="68"/>
    </location>
</feature>
<feature type="transmembrane region" description="Helical" evidence="5">
    <location>
        <begin position="180"/>
        <end position="201"/>
    </location>
</feature>
<name>A0A8T2NAF5_9TELE</name>
<dbReference type="GO" id="GO:0016020">
    <property type="term" value="C:membrane"/>
    <property type="evidence" value="ECO:0007669"/>
    <property type="project" value="UniProtKB-SubCell"/>
</dbReference>
<proteinExistence type="predicted"/>
<keyword evidence="7" id="KW-1185">Reference proteome</keyword>
<dbReference type="InterPro" id="IPR002293">
    <property type="entry name" value="AA/rel_permease1"/>
</dbReference>
<keyword evidence="3 5" id="KW-1133">Transmembrane helix</keyword>
<sequence length="218" mass="23300">MNGHPENFGLKRELGLFSGISFIAGTMIGSGIFMSPQTVLLNVRSPGASLMIWAACGILVMLASLCYAELGTVIRKSGGTYIYITKTWGQPLAFKYIFICVLVMFPSSIAGLALSFAEYAVAPFYQGCPPPLLVVKCAAASGVIILSIVNSLNVRFSVYIQVFCLVAKVLALVVNLPRAVMIAIPMVTVLYLLVNVSYLAAMTPRELMSSSAVAVTWG</sequence>
<evidence type="ECO:0000256" key="2">
    <source>
        <dbReference type="ARBA" id="ARBA00022692"/>
    </source>
</evidence>